<gene>
    <name evidence="2" type="ORF">Taro_007091</name>
</gene>
<accession>A0A843U2V2</accession>
<dbReference type="Pfam" id="PF03004">
    <property type="entry name" value="Transposase_24"/>
    <property type="match status" value="1"/>
</dbReference>
<dbReference type="EMBL" id="NMUH01000221">
    <property type="protein sequence ID" value="MQL74739.1"/>
    <property type="molecule type" value="Genomic_DNA"/>
</dbReference>
<evidence type="ECO:0000256" key="1">
    <source>
        <dbReference type="SAM" id="MobiDB-lite"/>
    </source>
</evidence>
<protein>
    <submittedName>
        <fullName evidence="2">Uncharacterized protein</fullName>
    </submittedName>
</protein>
<evidence type="ECO:0000313" key="3">
    <source>
        <dbReference type="Proteomes" id="UP000652761"/>
    </source>
</evidence>
<reference evidence="2" key="1">
    <citation type="submission" date="2017-07" db="EMBL/GenBank/DDBJ databases">
        <title>Taro Niue Genome Assembly and Annotation.</title>
        <authorList>
            <person name="Atibalentja N."/>
            <person name="Keating K."/>
            <person name="Fields C.J."/>
        </authorList>
    </citation>
    <scope>NUCLEOTIDE SEQUENCE</scope>
    <source>
        <strain evidence="2">Niue_2</strain>
        <tissue evidence="2">Leaf</tissue>
    </source>
</reference>
<dbReference type="AlphaFoldDB" id="A0A843U2V2"/>
<feature type="compositionally biased region" description="Basic and acidic residues" evidence="1">
    <location>
        <begin position="1"/>
        <end position="11"/>
    </location>
</feature>
<dbReference type="InterPro" id="IPR004252">
    <property type="entry name" value="Probable_transposase_24"/>
</dbReference>
<proteinExistence type="predicted"/>
<feature type="region of interest" description="Disordered" evidence="1">
    <location>
        <begin position="1"/>
        <end position="35"/>
    </location>
</feature>
<evidence type="ECO:0000313" key="2">
    <source>
        <dbReference type="EMBL" id="MQL74739.1"/>
    </source>
</evidence>
<dbReference type="Proteomes" id="UP000652761">
    <property type="component" value="Unassembled WGS sequence"/>
</dbReference>
<name>A0A843U2V2_COLES</name>
<sequence length="180" mass="20649">MERWSKSRENTKLSASSSFPRRAQARNPSAGESRHAWDAAVVAHRFQGNPSLMEQMRQKMSFIQTFKMMYTKKSGEPSTDFAAEKFVEIDQIVSGHSTYDTENIVGENENQILTQVLGKEHPGKPRCYGSFVTSTDIHGSKKKCDKFARDCQKACEMKEELDFMKNKMLEMETNYKSLQE</sequence>
<organism evidence="2 3">
    <name type="scientific">Colocasia esculenta</name>
    <name type="common">Wild taro</name>
    <name type="synonym">Arum esculentum</name>
    <dbReference type="NCBI Taxonomy" id="4460"/>
    <lineage>
        <taxon>Eukaryota</taxon>
        <taxon>Viridiplantae</taxon>
        <taxon>Streptophyta</taxon>
        <taxon>Embryophyta</taxon>
        <taxon>Tracheophyta</taxon>
        <taxon>Spermatophyta</taxon>
        <taxon>Magnoliopsida</taxon>
        <taxon>Liliopsida</taxon>
        <taxon>Araceae</taxon>
        <taxon>Aroideae</taxon>
        <taxon>Colocasieae</taxon>
        <taxon>Colocasia</taxon>
    </lineage>
</organism>
<keyword evidence="3" id="KW-1185">Reference proteome</keyword>
<comment type="caution">
    <text evidence="2">The sequence shown here is derived from an EMBL/GenBank/DDBJ whole genome shotgun (WGS) entry which is preliminary data.</text>
</comment>